<evidence type="ECO:0000313" key="3">
    <source>
        <dbReference type="EMBL" id="CQR53501.1"/>
    </source>
</evidence>
<sequence length="309" mass="34297">MTNNRLYYVHCMSSVHIGTGQGVGIIDMPMIREKVTEWPYLPGSSMKGVHRVFFKSGIHKQPEKWLNSAFGKASNKGTNFNSDDGFELDDGNAGALVMSDAKILAFPVASRYGTFAYVTCPLVLKRFRRDTVAAGVDMPEFDWAALESVVNSGVVMLHTDSKLDKNNEVFVDEFTSGAVKDEAFAKWTDWLAGQIFVKDELSETMLKERMLLVSDEAFQYFVSMCSEVVPRIRIGLETGSVEPGALWNEEYLPVESILYGVIWSDGISVKTLENRGLLDIFPEEAFLQIGGNATVGKGRIRCRYVKGGA</sequence>
<dbReference type="PANTHER" id="PTHR36700:SF1">
    <property type="entry name" value="CRISPR SYSTEM CMR SUBUNIT CMR4"/>
    <property type="match status" value="1"/>
</dbReference>
<feature type="domain" description="CRISPR type III-associated protein" evidence="2">
    <location>
        <begin position="10"/>
        <end position="301"/>
    </location>
</feature>
<dbReference type="PATRIC" id="fig|1073571.4.peg.1465"/>
<dbReference type="HOGENOM" id="CLU_047795_0_0_9"/>
<accession>A0A0E4H7G9</accession>
<protein>
    <recommendedName>
        <fullName evidence="2">CRISPR type III-associated protein domain-containing protein</fullName>
    </recommendedName>
</protein>
<keyword evidence="1" id="KW-0051">Antiviral defense</keyword>
<dbReference type="Proteomes" id="UP000033163">
    <property type="component" value="Chromosome I"/>
</dbReference>
<dbReference type="RefSeq" id="WP_020431434.1">
    <property type="nucleotide sequence ID" value="NZ_AGBD01001279.1"/>
</dbReference>
<evidence type="ECO:0000256" key="1">
    <source>
        <dbReference type="ARBA" id="ARBA00023118"/>
    </source>
</evidence>
<dbReference type="AlphaFoldDB" id="A0A0E4H7G9"/>
<reference evidence="4" key="1">
    <citation type="submission" date="2015-03" db="EMBL/GenBank/DDBJ databases">
        <authorList>
            <person name="Wibberg D."/>
        </authorList>
    </citation>
    <scope>NUCLEOTIDE SEQUENCE [LARGE SCALE GENOMIC DNA]</scope>
</reference>
<dbReference type="STRING" id="483937.AMQ84_22995"/>
<evidence type="ECO:0000313" key="4">
    <source>
        <dbReference type="Proteomes" id="UP000033163"/>
    </source>
</evidence>
<dbReference type="InterPro" id="IPR005537">
    <property type="entry name" value="RAMP_III_fam"/>
</dbReference>
<organism evidence="3 4">
    <name type="scientific">Paenibacillus riograndensis SBR5</name>
    <dbReference type="NCBI Taxonomy" id="1073571"/>
    <lineage>
        <taxon>Bacteria</taxon>
        <taxon>Bacillati</taxon>
        <taxon>Bacillota</taxon>
        <taxon>Bacilli</taxon>
        <taxon>Bacillales</taxon>
        <taxon>Paenibacillaceae</taxon>
        <taxon>Paenibacillus</taxon>
        <taxon>Paenibacillus sonchi group</taxon>
    </lineage>
</organism>
<dbReference type="PANTHER" id="PTHR36700">
    <property type="entry name" value="CRISPR SYSTEM CMR SUBUNIT CMR4"/>
    <property type="match status" value="1"/>
</dbReference>
<dbReference type="InterPro" id="IPR013410">
    <property type="entry name" value="CRISPR-assoc_RAMP_Cmr4"/>
</dbReference>
<gene>
    <name evidence="3" type="ORF">PRIO_1402</name>
</gene>
<dbReference type="Pfam" id="PF03787">
    <property type="entry name" value="RAMPs"/>
    <property type="match status" value="1"/>
</dbReference>
<dbReference type="KEGG" id="pri:PRIO_1402"/>
<name>A0A0E4H7G9_9BACL</name>
<proteinExistence type="predicted"/>
<dbReference type="NCBIfam" id="TIGR02580">
    <property type="entry name" value="cas_RAMP_Cmr4"/>
    <property type="match status" value="1"/>
</dbReference>
<evidence type="ECO:0000259" key="2">
    <source>
        <dbReference type="Pfam" id="PF03787"/>
    </source>
</evidence>
<dbReference type="GO" id="GO:0051607">
    <property type="term" value="P:defense response to virus"/>
    <property type="evidence" value="ECO:0007669"/>
    <property type="project" value="UniProtKB-KW"/>
</dbReference>
<dbReference type="EMBL" id="LN831776">
    <property type="protein sequence ID" value="CQR53501.1"/>
    <property type="molecule type" value="Genomic_DNA"/>
</dbReference>